<keyword evidence="3" id="KW-1185">Reference proteome</keyword>
<feature type="domain" description="Transcription regulator PadR N-terminal" evidence="1">
    <location>
        <begin position="14"/>
        <end position="82"/>
    </location>
</feature>
<dbReference type="Proteomes" id="UP000033558">
    <property type="component" value="Unassembled WGS sequence"/>
</dbReference>
<dbReference type="PATRIC" id="fig|1218492.5.peg.1305"/>
<organism evidence="2 3">
    <name type="scientific">Bombilactobacillus mellifer</name>
    <dbReference type="NCBI Taxonomy" id="1218492"/>
    <lineage>
        <taxon>Bacteria</taxon>
        <taxon>Bacillati</taxon>
        <taxon>Bacillota</taxon>
        <taxon>Bacilli</taxon>
        <taxon>Lactobacillales</taxon>
        <taxon>Lactobacillaceae</taxon>
        <taxon>Bombilactobacillus</taxon>
    </lineage>
</organism>
<gene>
    <name evidence="2" type="ORF">JG30_11620</name>
</gene>
<comment type="caution">
    <text evidence="2">The sequence shown here is derived from an EMBL/GenBank/DDBJ whole genome shotgun (WGS) entry which is preliminary data.</text>
</comment>
<dbReference type="STRING" id="1218492.JG30_11620"/>
<dbReference type="InterPro" id="IPR052509">
    <property type="entry name" value="Metal_resp_DNA-bind_regulator"/>
</dbReference>
<dbReference type="PANTHER" id="PTHR33169">
    <property type="entry name" value="PADR-FAMILY TRANSCRIPTIONAL REGULATOR"/>
    <property type="match status" value="1"/>
</dbReference>
<dbReference type="InterPro" id="IPR036388">
    <property type="entry name" value="WH-like_DNA-bd_sf"/>
</dbReference>
<dbReference type="EMBL" id="JXJQ01000009">
    <property type="protein sequence ID" value="KJY60974.1"/>
    <property type="molecule type" value="Genomic_DNA"/>
</dbReference>
<evidence type="ECO:0000313" key="2">
    <source>
        <dbReference type="EMBL" id="KJY60974.1"/>
    </source>
</evidence>
<dbReference type="InterPro" id="IPR036390">
    <property type="entry name" value="WH_DNA-bd_sf"/>
</dbReference>
<protein>
    <submittedName>
        <fullName evidence="2">Transcriptional regulator PadR-like family protein</fullName>
    </submittedName>
</protein>
<evidence type="ECO:0000313" key="3">
    <source>
        <dbReference type="Proteomes" id="UP000033558"/>
    </source>
</evidence>
<dbReference type="RefSeq" id="WP_046316985.1">
    <property type="nucleotide sequence ID" value="NZ_JAMBJK010000012.1"/>
</dbReference>
<dbReference type="PANTHER" id="PTHR33169:SF24">
    <property type="entry name" value="TRANSCRIPTIONAL REGULATOR, PADR FAMILY"/>
    <property type="match status" value="1"/>
</dbReference>
<name>A0A0F4LRS2_9LACO</name>
<dbReference type="AlphaFoldDB" id="A0A0F4LRS2"/>
<dbReference type="Gene3D" id="1.10.10.10">
    <property type="entry name" value="Winged helix-like DNA-binding domain superfamily/Winged helix DNA-binding domain"/>
    <property type="match status" value="1"/>
</dbReference>
<sequence>MAIQISAELLEGVVLASLVDQDLYGYALTQQVQSHFEISESTIYPVLRRLKKSAELNTYDRPYQGRNRRYYQLTDTGRKHLNNIISDWHYFSAQVNSVLEETKDA</sequence>
<reference evidence="2 3" key="1">
    <citation type="submission" date="2015-01" db="EMBL/GenBank/DDBJ databases">
        <title>Comparative genomics of the lactic acid bacteria isolated from the honey bee gut.</title>
        <authorList>
            <person name="Ellegaard K.M."/>
            <person name="Tamarit D."/>
            <person name="Javelind E."/>
            <person name="Olofsson T."/>
            <person name="Andersson S.G."/>
            <person name="Vasquez A."/>
        </authorList>
    </citation>
    <scope>NUCLEOTIDE SEQUENCE [LARGE SCALE GENOMIC DNA]</scope>
    <source>
        <strain evidence="2 3">Bin4</strain>
    </source>
</reference>
<dbReference type="Pfam" id="PF03551">
    <property type="entry name" value="PadR"/>
    <property type="match status" value="1"/>
</dbReference>
<dbReference type="OrthoDB" id="9808017at2"/>
<dbReference type="InterPro" id="IPR005149">
    <property type="entry name" value="Tscrpt_reg_PadR_N"/>
</dbReference>
<dbReference type="HOGENOM" id="CLU_063440_3_1_9"/>
<dbReference type="SUPFAM" id="SSF46785">
    <property type="entry name" value="Winged helix' DNA-binding domain"/>
    <property type="match status" value="1"/>
</dbReference>
<proteinExistence type="predicted"/>
<evidence type="ECO:0000259" key="1">
    <source>
        <dbReference type="Pfam" id="PF03551"/>
    </source>
</evidence>
<accession>A0A0F4LRS2</accession>